<protein>
    <submittedName>
        <fullName evidence="1">Uncharacterized protein</fullName>
    </submittedName>
</protein>
<reference evidence="1" key="1">
    <citation type="submission" date="2022-01" db="EMBL/GenBank/DDBJ databases">
        <title>Genome sequence and assembly of Parabukholderia sp. RG36.</title>
        <authorList>
            <person name="Chhetri G."/>
        </authorList>
    </citation>
    <scope>NUCLEOTIDE SEQUENCE</scope>
    <source>
        <strain evidence="1">RG36</strain>
    </source>
</reference>
<dbReference type="AlphaFoldDB" id="A0A9X1UPB3"/>
<comment type="caution">
    <text evidence="1">The sequence shown here is derived from an EMBL/GenBank/DDBJ whole genome shotgun (WGS) entry which is preliminary data.</text>
</comment>
<gene>
    <name evidence="1" type="ORF">L5014_35945</name>
</gene>
<dbReference type="Proteomes" id="UP001139308">
    <property type="component" value="Unassembled WGS sequence"/>
</dbReference>
<keyword evidence="2" id="KW-1185">Reference proteome</keyword>
<accession>A0A9X1UPB3</accession>
<name>A0A9X1UPB3_9BURK</name>
<sequence length="95" mass="10863">MVHFDYYPKDRAQVHALEHRLESVIKRANAGELGESELHVDGNDGYLYMYGPDPDRLYAVTSSIMKSSKLLKNAEVTKHYGSRDETFVMGRDRGQ</sequence>
<dbReference type="EMBL" id="JAKLJA010000067">
    <property type="protein sequence ID" value="MCG5078661.1"/>
    <property type="molecule type" value="Genomic_DNA"/>
</dbReference>
<proteinExistence type="predicted"/>
<evidence type="ECO:0000313" key="1">
    <source>
        <dbReference type="EMBL" id="MCG5078661.1"/>
    </source>
</evidence>
<dbReference type="RefSeq" id="WP_238468640.1">
    <property type="nucleotide sequence ID" value="NZ_JAKLJA010000067.1"/>
</dbReference>
<evidence type="ECO:0000313" key="2">
    <source>
        <dbReference type="Proteomes" id="UP001139308"/>
    </source>
</evidence>
<organism evidence="1 2">
    <name type="scientific">Paraburkholderia tagetis</name>
    <dbReference type="NCBI Taxonomy" id="2913261"/>
    <lineage>
        <taxon>Bacteria</taxon>
        <taxon>Pseudomonadati</taxon>
        <taxon>Pseudomonadota</taxon>
        <taxon>Betaproteobacteria</taxon>
        <taxon>Burkholderiales</taxon>
        <taxon>Burkholderiaceae</taxon>
        <taxon>Paraburkholderia</taxon>
    </lineage>
</organism>